<dbReference type="InParanoid" id="A0A3N7E6T7"/>
<evidence type="ECO:0000313" key="1">
    <source>
        <dbReference type="EMBL" id="RQO84307.1"/>
    </source>
</evidence>
<dbReference type="Proteomes" id="UP000006729">
    <property type="component" value="Chromosome 1"/>
</dbReference>
<name>A0A3N7E6T7_POPTR</name>
<protein>
    <submittedName>
        <fullName evidence="1">Uncharacterized protein</fullName>
    </submittedName>
</protein>
<dbReference type="AlphaFoldDB" id="A0A3N7E6T7"/>
<dbReference type="EMBL" id="CM009290">
    <property type="protein sequence ID" value="RQO84307.1"/>
    <property type="molecule type" value="Genomic_DNA"/>
</dbReference>
<keyword evidence="2" id="KW-1185">Reference proteome</keyword>
<accession>A0A3N7E6T7</accession>
<organism evidence="1 2">
    <name type="scientific">Populus trichocarpa</name>
    <name type="common">Western balsam poplar</name>
    <name type="synonym">Populus balsamifera subsp. trichocarpa</name>
    <dbReference type="NCBI Taxonomy" id="3694"/>
    <lineage>
        <taxon>Eukaryota</taxon>
        <taxon>Viridiplantae</taxon>
        <taxon>Streptophyta</taxon>
        <taxon>Embryophyta</taxon>
        <taxon>Tracheophyta</taxon>
        <taxon>Spermatophyta</taxon>
        <taxon>Magnoliopsida</taxon>
        <taxon>eudicotyledons</taxon>
        <taxon>Gunneridae</taxon>
        <taxon>Pentapetalae</taxon>
        <taxon>rosids</taxon>
        <taxon>fabids</taxon>
        <taxon>Malpighiales</taxon>
        <taxon>Salicaceae</taxon>
        <taxon>Saliceae</taxon>
        <taxon>Populus</taxon>
    </lineage>
</organism>
<gene>
    <name evidence="1" type="ORF">POPTR_001G022150</name>
</gene>
<sequence length="126" mass="14787">MRAFLFHAQNFTTMHIPQSAIPAIMNVFANLESFEINLCNYPSRTSHPSYRQNITKMKVMWDDEELHVPRSMMNELRILIRNSMGHHLEVPESSEEIFSFFFGRIILCFSYVDTHVCLLCETLNIT</sequence>
<evidence type="ECO:0000313" key="2">
    <source>
        <dbReference type="Proteomes" id="UP000006729"/>
    </source>
</evidence>
<reference evidence="1 2" key="1">
    <citation type="journal article" date="2006" name="Science">
        <title>The genome of black cottonwood, Populus trichocarpa (Torr. &amp; Gray).</title>
        <authorList>
            <person name="Tuskan G.A."/>
            <person name="Difazio S."/>
            <person name="Jansson S."/>
            <person name="Bohlmann J."/>
            <person name="Grigoriev I."/>
            <person name="Hellsten U."/>
            <person name="Putnam N."/>
            <person name="Ralph S."/>
            <person name="Rombauts S."/>
            <person name="Salamov A."/>
            <person name="Schein J."/>
            <person name="Sterck L."/>
            <person name="Aerts A."/>
            <person name="Bhalerao R.R."/>
            <person name="Bhalerao R.P."/>
            <person name="Blaudez D."/>
            <person name="Boerjan W."/>
            <person name="Brun A."/>
            <person name="Brunner A."/>
            <person name="Busov V."/>
            <person name="Campbell M."/>
            <person name="Carlson J."/>
            <person name="Chalot M."/>
            <person name="Chapman J."/>
            <person name="Chen G.L."/>
            <person name="Cooper D."/>
            <person name="Coutinho P.M."/>
            <person name="Couturier J."/>
            <person name="Covert S."/>
            <person name="Cronk Q."/>
            <person name="Cunningham R."/>
            <person name="Davis J."/>
            <person name="Degroeve S."/>
            <person name="Dejardin A."/>
            <person name="Depamphilis C."/>
            <person name="Detter J."/>
            <person name="Dirks B."/>
            <person name="Dubchak I."/>
            <person name="Duplessis S."/>
            <person name="Ehlting J."/>
            <person name="Ellis B."/>
            <person name="Gendler K."/>
            <person name="Goodstein D."/>
            <person name="Gribskov M."/>
            <person name="Grimwood J."/>
            <person name="Groover A."/>
            <person name="Gunter L."/>
            <person name="Hamberger B."/>
            <person name="Heinze B."/>
            <person name="Helariutta Y."/>
            <person name="Henrissat B."/>
            <person name="Holligan D."/>
            <person name="Holt R."/>
            <person name="Huang W."/>
            <person name="Islam-Faridi N."/>
            <person name="Jones S."/>
            <person name="Jones-Rhoades M."/>
            <person name="Jorgensen R."/>
            <person name="Joshi C."/>
            <person name="Kangasjarvi J."/>
            <person name="Karlsson J."/>
            <person name="Kelleher C."/>
            <person name="Kirkpatrick R."/>
            <person name="Kirst M."/>
            <person name="Kohler A."/>
            <person name="Kalluri U."/>
            <person name="Larimer F."/>
            <person name="Leebens-Mack J."/>
            <person name="Leple J.C."/>
            <person name="Locascio P."/>
            <person name="Lou Y."/>
            <person name="Lucas S."/>
            <person name="Martin F."/>
            <person name="Montanini B."/>
            <person name="Napoli C."/>
            <person name="Nelson D.R."/>
            <person name="Nelson C."/>
            <person name="Nieminen K."/>
            <person name="Nilsson O."/>
            <person name="Pereda V."/>
            <person name="Peter G."/>
            <person name="Philippe R."/>
            <person name="Pilate G."/>
            <person name="Poliakov A."/>
            <person name="Razumovskaya J."/>
            <person name="Richardson P."/>
            <person name="Rinaldi C."/>
            <person name="Ritland K."/>
            <person name="Rouze P."/>
            <person name="Ryaboy D."/>
            <person name="Schmutz J."/>
            <person name="Schrader J."/>
            <person name="Segerman B."/>
            <person name="Shin H."/>
            <person name="Siddiqui A."/>
            <person name="Sterky F."/>
            <person name="Terry A."/>
            <person name="Tsai C.J."/>
            <person name="Uberbacher E."/>
            <person name="Unneberg P."/>
            <person name="Vahala J."/>
            <person name="Wall K."/>
            <person name="Wessler S."/>
            <person name="Yang G."/>
            <person name="Yin T."/>
            <person name="Douglas C."/>
            <person name="Marra M."/>
            <person name="Sandberg G."/>
            <person name="Van de Peer Y."/>
            <person name="Rokhsar D."/>
        </authorList>
    </citation>
    <scope>NUCLEOTIDE SEQUENCE [LARGE SCALE GENOMIC DNA]</scope>
    <source>
        <strain evidence="2">cv. Nisqually</strain>
    </source>
</reference>
<proteinExistence type="predicted"/>